<dbReference type="AlphaFoldDB" id="A0AAW9YDF2"/>
<proteinExistence type="predicted"/>
<accession>A0AAW9YDF2</accession>
<sequence>MALIQIRATSLPTSYAVAFVSLKGCVYPMPMDFSGLLRRLLTDTTSISLRSRVVPGMPMDFSSLLRRLLTDSHIDFISLKGEPGMPMDFSSLLRRLLTDSHIHFISLKGGA</sequence>
<organism evidence="1 2">
    <name type="scientific">Aeromonas rivipollensis</name>
    <dbReference type="NCBI Taxonomy" id="948519"/>
    <lineage>
        <taxon>Bacteria</taxon>
        <taxon>Pseudomonadati</taxon>
        <taxon>Pseudomonadota</taxon>
        <taxon>Gammaproteobacteria</taxon>
        <taxon>Aeromonadales</taxon>
        <taxon>Aeromonadaceae</taxon>
        <taxon>Aeromonas</taxon>
    </lineage>
</organism>
<name>A0AAW9YDF2_9GAMM</name>
<reference evidence="1 2" key="1">
    <citation type="submission" date="2020-02" db="EMBL/GenBank/DDBJ databases">
        <title>Genome sequencing of Aeromonas rivipollensis.</title>
        <authorList>
            <person name="Fono-Tamo Ubani E.K."/>
            <person name="Lekota K.E."/>
        </authorList>
    </citation>
    <scope>NUCLEOTIDE SEQUENCE [LARGE SCALE GENOMIC DNA]</scope>
    <source>
        <strain evidence="1 2">G87</strain>
    </source>
</reference>
<comment type="caution">
    <text evidence="1">The sequence shown here is derived from an EMBL/GenBank/DDBJ whole genome shotgun (WGS) entry which is preliminary data.</text>
</comment>
<gene>
    <name evidence="1" type="ORF">G4911_12840</name>
</gene>
<dbReference type="Proteomes" id="UP000480681">
    <property type="component" value="Unassembled WGS sequence"/>
</dbReference>
<evidence type="ECO:0000313" key="2">
    <source>
        <dbReference type="Proteomes" id="UP000480681"/>
    </source>
</evidence>
<dbReference type="EMBL" id="JAAIKZ010000021">
    <property type="protein sequence ID" value="NEX75610.1"/>
    <property type="molecule type" value="Genomic_DNA"/>
</dbReference>
<protein>
    <submittedName>
        <fullName evidence="1">Uncharacterized protein</fullName>
    </submittedName>
</protein>
<evidence type="ECO:0000313" key="1">
    <source>
        <dbReference type="EMBL" id="NEX75610.1"/>
    </source>
</evidence>
<dbReference type="RefSeq" id="WP_163148644.1">
    <property type="nucleotide sequence ID" value="NZ_JAAIKZ010000021.1"/>
</dbReference>